<accession>A0A8C8SA54</accession>
<comment type="function">
    <text evidence="4">Metallothioneins have a high content of cysteine residues that bind various heavy metals.</text>
</comment>
<organism evidence="5 6">
    <name type="scientific">Pelusios castaneus</name>
    <name type="common">West African mud turtle</name>
    <dbReference type="NCBI Taxonomy" id="367368"/>
    <lineage>
        <taxon>Eukaryota</taxon>
        <taxon>Metazoa</taxon>
        <taxon>Chordata</taxon>
        <taxon>Craniata</taxon>
        <taxon>Vertebrata</taxon>
        <taxon>Euteleostomi</taxon>
        <taxon>Archelosauria</taxon>
        <taxon>Testudinata</taxon>
        <taxon>Testudines</taxon>
        <taxon>Pleurodira</taxon>
        <taxon>Pelomedusidae</taxon>
        <taxon>Pelusios</taxon>
    </lineage>
</organism>
<reference evidence="5" key="1">
    <citation type="submission" date="2025-08" db="UniProtKB">
        <authorList>
            <consortium name="Ensembl"/>
        </authorList>
    </citation>
    <scope>IDENTIFICATION</scope>
</reference>
<evidence type="ECO:0000313" key="5">
    <source>
        <dbReference type="Ensembl" id="ENSPCEP00000018502.1"/>
    </source>
</evidence>
<dbReference type="PANTHER" id="PTHR23299">
    <property type="entry name" value="METALLOTHIONEIN"/>
    <property type="match status" value="1"/>
</dbReference>
<dbReference type="AlphaFoldDB" id="A0A8C8SA54"/>
<dbReference type="GO" id="GO:0005634">
    <property type="term" value="C:nucleus"/>
    <property type="evidence" value="ECO:0007669"/>
    <property type="project" value="TreeGrafter"/>
</dbReference>
<dbReference type="Gene3D" id="4.10.10.10">
    <property type="entry name" value="Metallothionein Isoform II"/>
    <property type="match status" value="1"/>
</dbReference>
<dbReference type="GO" id="GO:0071294">
    <property type="term" value="P:cellular response to zinc ion"/>
    <property type="evidence" value="ECO:0007669"/>
    <property type="project" value="TreeGrafter"/>
</dbReference>
<dbReference type="InterPro" id="IPR000006">
    <property type="entry name" value="Metalthion_vert"/>
</dbReference>
<keyword evidence="3 4" id="KW-0480">Metal-thiolate cluster</keyword>
<evidence type="ECO:0000256" key="4">
    <source>
        <dbReference type="RuleBase" id="RU000621"/>
    </source>
</evidence>
<protein>
    <recommendedName>
        <fullName evidence="4">Metallothionein</fullName>
    </recommendedName>
</protein>
<evidence type="ECO:0000313" key="6">
    <source>
        <dbReference type="Proteomes" id="UP000694393"/>
    </source>
</evidence>
<evidence type="ECO:0000256" key="1">
    <source>
        <dbReference type="ARBA" id="ARBA00007283"/>
    </source>
</evidence>
<dbReference type="GO" id="GO:0005737">
    <property type="term" value="C:cytoplasm"/>
    <property type="evidence" value="ECO:0007669"/>
    <property type="project" value="TreeGrafter"/>
</dbReference>
<keyword evidence="2 4" id="KW-0479">Metal-binding</keyword>
<evidence type="ECO:0000256" key="3">
    <source>
        <dbReference type="ARBA" id="ARBA00022851"/>
    </source>
</evidence>
<dbReference type="PROSITE" id="PS00203">
    <property type="entry name" value="METALLOTHIONEIN_VRT"/>
    <property type="match status" value="1"/>
</dbReference>
<dbReference type="InterPro" id="IPR023587">
    <property type="entry name" value="Metalthion_dom_sf_vert"/>
</dbReference>
<dbReference type="GO" id="GO:0046872">
    <property type="term" value="F:metal ion binding"/>
    <property type="evidence" value="ECO:0007669"/>
    <property type="project" value="UniProtKB-KW"/>
</dbReference>
<dbReference type="Pfam" id="PF00131">
    <property type="entry name" value="Metallothio"/>
    <property type="match status" value="1"/>
</dbReference>
<dbReference type="FunFam" id="4.10.10.10:FF:000001">
    <property type="entry name" value="Metallothionein"/>
    <property type="match status" value="1"/>
</dbReference>
<dbReference type="InterPro" id="IPR018064">
    <property type="entry name" value="Metalthion_vert_metal_BS"/>
</dbReference>
<dbReference type="Proteomes" id="UP000694393">
    <property type="component" value="Unplaced"/>
</dbReference>
<dbReference type="Ensembl" id="ENSPCET00000019124.1">
    <property type="protein sequence ID" value="ENSPCEP00000018502.1"/>
    <property type="gene ID" value="ENSPCEG00000014429.1"/>
</dbReference>
<dbReference type="GO" id="GO:0010273">
    <property type="term" value="P:detoxification of copper ion"/>
    <property type="evidence" value="ECO:0007669"/>
    <property type="project" value="TreeGrafter"/>
</dbReference>
<sequence>LNSGCDLPDCPCGIGGTCTCGNNCKCTNCKCTSCRKSCCSCCPPGCVKCAQGCICKGQPSTKCSCCK</sequence>
<dbReference type="GO" id="GO:0006882">
    <property type="term" value="P:intracellular zinc ion homeostasis"/>
    <property type="evidence" value="ECO:0007669"/>
    <property type="project" value="TreeGrafter"/>
</dbReference>
<dbReference type="PANTHER" id="PTHR23299:SF18">
    <property type="entry name" value="METALLOTHIONEIN-3"/>
    <property type="match status" value="1"/>
</dbReference>
<comment type="similarity">
    <text evidence="1 4">Belongs to the metallothionein superfamily. Type 1 family.</text>
</comment>
<dbReference type="SUPFAM" id="SSF57868">
    <property type="entry name" value="Metallothionein"/>
    <property type="match status" value="1"/>
</dbReference>
<dbReference type="InterPro" id="IPR017854">
    <property type="entry name" value="Metalthion_dom_sf"/>
</dbReference>
<dbReference type="GO" id="GO:0071276">
    <property type="term" value="P:cellular response to cadmium ion"/>
    <property type="evidence" value="ECO:0007669"/>
    <property type="project" value="TreeGrafter"/>
</dbReference>
<dbReference type="GO" id="GO:0071280">
    <property type="term" value="P:cellular response to copper ion"/>
    <property type="evidence" value="ECO:0007669"/>
    <property type="project" value="TreeGrafter"/>
</dbReference>
<dbReference type="GO" id="GO:0070555">
    <property type="term" value="P:response to interleukin-1"/>
    <property type="evidence" value="ECO:0007669"/>
    <property type="project" value="UniProtKB-ARBA"/>
</dbReference>
<evidence type="ECO:0000256" key="2">
    <source>
        <dbReference type="ARBA" id="ARBA00022723"/>
    </source>
</evidence>
<name>A0A8C8SA54_9SAUR</name>
<keyword evidence="6" id="KW-1185">Reference proteome</keyword>
<reference evidence="5" key="2">
    <citation type="submission" date="2025-09" db="UniProtKB">
        <authorList>
            <consortium name="Ensembl"/>
        </authorList>
    </citation>
    <scope>IDENTIFICATION</scope>
</reference>
<proteinExistence type="inferred from homology"/>
<dbReference type="PRINTS" id="PR00860">
    <property type="entry name" value="MTVERTEBRATE"/>
</dbReference>